<dbReference type="AlphaFoldDB" id="D3BT25"/>
<keyword evidence="2" id="KW-0597">Phosphoprotein</keyword>
<dbReference type="InterPro" id="IPR011989">
    <property type="entry name" value="ARM-like"/>
</dbReference>
<keyword evidence="3" id="KW-0677">Repeat</keyword>
<dbReference type="InterPro" id="IPR013180">
    <property type="entry name" value="CTNNBL1_N"/>
</dbReference>
<dbReference type="STRING" id="670386.D3BT25"/>
<dbReference type="SMART" id="SM01156">
    <property type="entry name" value="DUF1716"/>
    <property type="match status" value="1"/>
</dbReference>
<dbReference type="GO" id="GO:0010467">
    <property type="term" value="P:gene expression"/>
    <property type="evidence" value="ECO:0007669"/>
    <property type="project" value="UniProtKB-ARBA"/>
</dbReference>
<dbReference type="RefSeq" id="XP_020427376.1">
    <property type="nucleotide sequence ID" value="XM_020582073.1"/>
</dbReference>
<name>D3BT25_HETP5</name>
<evidence type="ECO:0000256" key="6">
    <source>
        <dbReference type="SAM" id="Coils"/>
    </source>
</evidence>
<gene>
    <name evidence="8" type="primary">ctnnbl1</name>
    <name evidence="8" type="ORF">PPL_11317</name>
</gene>
<reference evidence="8 9" key="1">
    <citation type="journal article" date="2011" name="Genome Res.">
        <title>Phylogeny-wide analysis of social amoeba genomes highlights ancient origins for complex intercellular communication.</title>
        <authorList>
            <person name="Heidel A.J."/>
            <person name="Lawal H.M."/>
            <person name="Felder M."/>
            <person name="Schilde C."/>
            <person name="Helps N.R."/>
            <person name="Tunggal B."/>
            <person name="Rivero F."/>
            <person name="John U."/>
            <person name="Schleicher M."/>
            <person name="Eichinger L."/>
            <person name="Platzer M."/>
            <person name="Noegel A.A."/>
            <person name="Schaap P."/>
            <person name="Gloeckner G."/>
        </authorList>
    </citation>
    <scope>NUCLEOTIDE SEQUENCE [LARGE SCALE GENOMIC DNA]</scope>
    <source>
        <strain evidence="9">ATCC 26659 / Pp 5 / PN500</strain>
    </source>
</reference>
<evidence type="ECO:0000256" key="1">
    <source>
        <dbReference type="ARBA" id="ARBA00004123"/>
    </source>
</evidence>
<dbReference type="OMA" id="TDWREQE"/>
<keyword evidence="4 6" id="KW-0175">Coiled coil</keyword>
<dbReference type="Gene3D" id="1.25.10.10">
    <property type="entry name" value="Leucine-rich Repeat Variant"/>
    <property type="match status" value="1"/>
</dbReference>
<dbReference type="FunCoup" id="D3BT25">
    <property type="interactions" value="913"/>
</dbReference>
<dbReference type="InParanoid" id="D3BT25"/>
<evidence type="ECO:0000256" key="4">
    <source>
        <dbReference type="ARBA" id="ARBA00023054"/>
    </source>
</evidence>
<organism evidence="8 9">
    <name type="scientific">Heterostelium pallidum (strain ATCC 26659 / Pp 5 / PN500)</name>
    <name type="common">Cellular slime mold</name>
    <name type="synonym">Polysphondylium pallidum</name>
    <dbReference type="NCBI Taxonomy" id="670386"/>
    <lineage>
        <taxon>Eukaryota</taxon>
        <taxon>Amoebozoa</taxon>
        <taxon>Evosea</taxon>
        <taxon>Eumycetozoa</taxon>
        <taxon>Dictyostelia</taxon>
        <taxon>Acytosteliales</taxon>
        <taxon>Acytosteliaceae</taxon>
        <taxon>Heterostelium</taxon>
    </lineage>
</organism>
<dbReference type="InterPro" id="IPR039678">
    <property type="entry name" value="CTNNBL1"/>
</dbReference>
<dbReference type="EMBL" id="ADBJ01000056">
    <property type="protein sequence ID" value="EFA75242.1"/>
    <property type="molecule type" value="Genomic_DNA"/>
</dbReference>
<dbReference type="SUPFAM" id="SSF48371">
    <property type="entry name" value="ARM repeat"/>
    <property type="match status" value="1"/>
</dbReference>
<keyword evidence="5" id="KW-0539">Nucleus</keyword>
<evidence type="ECO:0000313" key="8">
    <source>
        <dbReference type="EMBL" id="EFA75242.1"/>
    </source>
</evidence>
<feature type="coiled-coil region" evidence="6">
    <location>
        <begin position="413"/>
        <end position="447"/>
    </location>
</feature>
<dbReference type="GeneID" id="31366785"/>
<protein>
    <submittedName>
        <fullName evidence="8">Armadillo-like helical domain-containing protein</fullName>
    </submittedName>
</protein>
<sequence length="524" mass="61506">MSNKRKGENDNDVSSKYTKIVDQVSDEVFEELNQNTLKKLVLSFEKKYNNNQEMRLKYSKQPEKSSKTINNFKIDYYKKTRFMDSEIELYEEIKKLQIIATAPELYPLFIKLGSVTSLGSLLLHDNTDIVIDTIDLFQELTAQESPTQDESLSLTNSIFENGILEVLVQQTFDKLECSNPDEQQAVHNILNIFENLLEVKPLETSKILVDKSNVFKYILDTISNKSTPLPIRLYCCEILSIILQEYEESRTEFGKKDGIERLLIVISAYKKKSPESLEESEMVENIFSSLCSCLFNHRKNKELFIKSEGIELMLLFIKNKTTLRSSALKVFNYALSDDRVCCERFVDQLGLKTLFSSLMKKVKSKHNKKVYNESEDEEHIITTIFSLLFNLEKRSERYNRVVSKFTENQFEKIDRCFELIDKYTKRLVALENDLKQEEDEYDEDELFLKRIDADTSMKQKNISKNNIRQVLIEYRDGLDDTTEEKRKQIDYIRVSNQMKREKPNQLDIYMHTFILNINMTITSK</sequence>
<dbReference type="InterPro" id="IPR016024">
    <property type="entry name" value="ARM-type_fold"/>
</dbReference>
<dbReference type="PANTHER" id="PTHR14978:SF0">
    <property type="entry name" value="BETA-CATENIN-LIKE PROTEIN 1"/>
    <property type="match status" value="1"/>
</dbReference>
<dbReference type="Pfam" id="PF08216">
    <property type="entry name" value="CTNNBL"/>
    <property type="match status" value="1"/>
</dbReference>
<evidence type="ECO:0000259" key="7">
    <source>
        <dbReference type="SMART" id="SM01156"/>
    </source>
</evidence>
<dbReference type="PANTHER" id="PTHR14978">
    <property type="entry name" value="BETA-CATENIN-LIKE PROTEIN 1 NUCLEAR ASSOCIATED PROTEIN"/>
    <property type="match status" value="1"/>
</dbReference>
<dbReference type="Proteomes" id="UP000001396">
    <property type="component" value="Unassembled WGS sequence"/>
</dbReference>
<comment type="caution">
    <text evidence="8">The sequence shown here is derived from an EMBL/GenBank/DDBJ whole genome shotgun (WGS) entry which is preliminary data.</text>
</comment>
<dbReference type="FunFam" id="1.25.10.10:FF:001136">
    <property type="entry name" value="Beta-catenin-like protein 1"/>
    <property type="match status" value="1"/>
</dbReference>
<proteinExistence type="predicted"/>
<comment type="subcellular location">
    <subcellularLocation>
        <location evidence="1">Nucleus</location>
    </subcellularLocation>
</comment>
<evidence type="ECO:0000256" key="5">
    <source>
        <dbReference type="ARBA" id="ARBA00023242"/>
    </source>
</evidence>
<keyword evidence="9" id="KW-1185">Reference proteome</keyword>
<accession>D3BT25</accession>
<evidence type="ECO:0000256" key="3">
    <source>
        <dbReference type="ARBA" id="ARBA00022737"/>
    </source>
</evidence>
<dbReference type="GO" id="GO:0005681">
    <property type="term" value="C:spliceosomal complex"/>
    <property type="evidence" value="ECO:0007669"/>
    <property type="project" value="TreeGrafter"/>
</dbReference>
<evidence type="ECO:0000313" key="9">
    <source>
        <dbReference type="Proteomes" id="UP000001396"/>
    </source>
</evidence>
<feature type="domain" description="Beta-catenin-like protein 1 N-terminal" evidence="7">
    <location>
        <begin position="10"/>
        <end position="134"/>
    </location>
</feature>
<evidence type="ECO:0000256" key="2">
    <source>
        <dbReference type="ARBA" id="ARBA00022553"/>
    </source>
</evidence>